<evidence type="ECO:0000313" key="4">
    <source>
        <dbReference type="Proteomes" id="UP000534677"/>
    </source>
</evidence>
<dbReference type="Proteomes" id="UP000534677">
    <property type="component" value="Unassembled WGS sequence"/>
</dbReference>
<dbReference type="RefSeq" id="WP_185704461.1">
    <property type="nucleotide sequence ID" value="NZ_JAAXCY010000002.1"/>
</dbReference>
<reference evidence="3 4" key="1">
    <citation type="submission" date="2020-04" db="EMBL/GenBank/DDBJ databases">
        <title>Pseudomonas crami sp. nov., a novel proteolytic bacterial species isolated from cream.</title>
        <authorList>
            <person name="Hofmann K."/>
            <person name="Woller A."/>
            <person name="Huptas C."/>
            <person name="Wenning M."/>
            <person name="Scherer S."/>
            <person name="Doll E.V."/>
        </authorList>
    </citation>
    <scope>NUCLEOTIDE SEQUENCE [LARGE SCALE GENOMIC DNA]</scope>
    <source>
        <strain evidence="1 4">WS 5096</strain>
        <strain evidence="2 3">WS 5106</strain>
    </source>
</reference>
<proteinExistence type="predicted"/>
<dbReference type="EMBL" id="JAAXCY010000002">
    <property type="protein sequence ID" value="MBC2405643.1"/>
    <property type="molecule type" value="Genomic_DNA"/>
</dbReference>
<evidence type="ECO:0000313" key="1">
    <source>
        <dbReference type="EMBL" id="MBC2380058.1"/>
    </source>
</evidence>
<sequence>MTFTTAYTPVSAAFASMGAQELKSFYEGFMLNKPYCLDDLIQAVWQTPGYEQWSADFSPESLDMLGEWFAARIHDVARISHSAQTAKDAAVRDMSDEEKALAVAVGMYYGEVAVRNNPQLGWHQLKGNKKQADYGQPVISESGKLPTNPVRVAHAFASGIADGSKAAGRLRETYDYWMQLIR</sequence>
<accession>A0A7X1AJC6</accession>
<keyword evidence="4" id="KW-1185">Reference proteome</keyword>
<gene>
    <name evidence="1" type="ORF">HF209_03815</name>
    <name evidence="2" type="ORF">HF257_06485</name>
</gene>
<name>A0A7X1AJC6_9PSED</name>
<evidence type="ECO:0000313" key="3">
    <source>
        <dbReference type="Proteomes" id="UP000520513"/>
    </source>
</evidence>
<dbReference type="AlphaFoldDB" id="A0A7X1AJC6"/>
<comment type="caution">
    <text evidence="2">The sequence shown here is derived from an EMBL/GenBank/DDBJ whole genome shotgun (WGS) entry which is preliminary data.</text>
</comment>
<organism evidence="2 3">
    <name type="scientific">Pseudomonas cremoris</name>
    <dbReference type="NCBI Taxonomy" id="2724178"/>
    <lineage>
        <taxon>Bacteria</taxon>
        <taxon>Pseudomonadati</taxon>
        <taxon>Pseudomonadota</taxon>
        <taxon>Gammaproteobacteria</taxon>
        <taxon>Pseudomonadales</taxon>
        <taxon>Pseudomonadaceae</taxon>
        <taxon>Pseudomonas</taxon>
    </lineage>
</organism>
<dbReference type="EMBL" id="JAAXCZ010000002">
    <property type="protein sequence ID" value="MBC2380058.1"/>
    <property type="molecule type" value="Genomic_DNA"/>
</dbReference>
<evidence type="ECO:0000313" key="2">
    <source>
        <dbReference type="EMBL" id="MBC2405643.1"/>
    </source>
</evidence>
<dbReference type="Proteomes" id="UP000520513">
    <property type="component" value="Unassembled WGS sequence"/>
</dbReference>
<protein>
    <submittedName>
        <fullName evidence="2">Uncharacterized protein</fullName>
    </submittedName>
</protein>